<dbReference type="PANTHER" id="PTHR35007">
    <property type="entry name" value="INTEGRAL MEMBRANE PROTEIN-RELATED"/>
    <property type="match status" value="1"/>
</dbReference>
<evidence type="ECO:0000256" key="2">
    <source>
        <dbReference type="ARBA" id="ARBA00022475"/>
    </source>
</evidence>
<comment type="caution">
    <text evidence="8">The sequence shown here is derived from an EMBL/GenBank/DDBJ whole genome shotgun (WGS) entry which is preliminary data.</text>
</comment>
<keyword evidence="9" id="KW-1185">Reference proteome</keyword>
<evidence type="ECO:0000313" key="9">
    <source>
        <dbReference type="Proteomes" id="UP000004578"/>
    </source>
</evidence>
<proteinExistence type="predicted"/>
<feature type="transmembrane region" description="Helical" evidence="6">
    <location>
        <begin position="224"/>
        <end position="243"/>
    </location>
</feature>
<evidence type="ECO:0000313" key="8">
    <source>
        <dbReference type="EMBL" id="EJF51614.1"/>
    </source>
</evidence>
<keyword evidence="2" id="KW-1003">Cell membrane</keyword>
<feature type="transmembrane region" description="Helical" evidence="6">
    <location>
        <begin position="255"/>
        <end position="276"/>
    </location>
</feature>
<evidence type="ECO:0000256" key="3">
    <source>
        <dbReference type="ARBA" id="ARBA00022692"/>
    </source>
</evidence>
<dbReference type="GO" id="GO:0005886">
    <property type="term" value="C:plasma membrane"/>
    <property type="evidence" value="ECO:0007669"/>
    <property type="project" value="UniProtKB-SubCell"/>
</dbReference>
<comment type="subcellular location">
    <subcellularLocation>
        <location evidence="1">Cell membrane</location>
        <topology evidence="1">Multi-pass membrane protein</topology>
    </subcellularLocation>
</comment>
<feature type="domain" description="Type II secretion system protein GspF" evidence="7">
    <location>
        <begin position="115"/>
        <end position="239"/>
    </location>
</feature>
<sequence>MSPVVPGLIGGIGALLCLSAAVGAPPVRLTAPAWARRWGDMVRRAGLPGMNGPRLVLVCLACALLALVASFVVTETWAVGLAMGAVAAPLPAAWVSSRSHRRAREAREAWPEVVDSLVSGVRAGAALPTLLADLGSGGPPALRGAFEAFGQDYRAHGRFDVALDRLKDRLADPVADRIVEALRLARSVGGADLARLLTDLAVLLREDARVRGELEARQSWTVGAARLGVAAPWVVLLLISQGARSARVWNTPQGMAVLALGGACCVAAYALMRVLSRLSTDPRTMR</sequence>
<reference evidence="8 9" key="1">
    <citation type="submission" date="2012-05" db="EMBL/GenBank/DDBJ databases">
        <authorList>
            <person name="Harkins D.M."/>
            <person name="Madupu R."/>
            <person name="Durkin A.S."/>
            <person name="Torralba M."/>
            <person name="Methe B."/>
            <person name="Sutton G.G."/>
            <person name="Nelson K.E."/>
        </authorList>
    </citation>
    <scope>NUCLEOTIDE SEQUENCE [LARGE SCALE GENOMIC DNA]</scope>
    <source>
        <strain evidence="8 9">F0490</strain>
    </source>
</reference>
<dbReference type="PANTHER" id="PTHR35007:SF3">
    <property type="entry name" value="POSSIBLE CONSERVED ALANINE RICH MEMBRANE PROTEIN"/>
    <property type="match status" value="1"/>
</dbReference>
<feature type="transmembrane region" description="Helical" evidence="6">
    <location>
        <begin position="55"/>
        <end position="73"/>
    </location>
</feature>
<dbReference type="AlphaFoldDB" id="J0NVZ9"/>
<accession>J0NVZ9</accession>
<evidence type="ECO:0000256" key="1">
    <source>
        <dbReference type="ARBA" id="ARBA00004651"/>
    </source>
</evidence>
<dbReference type="InterPro" id="IPR018076">
    <property type="entry name" value="T2SS_GspF_dom"/>
</dbReference>
<dbReference type="Proteomes" id="UP000004578">
    <property type="component" value="Unassembled WGS sequence"/>
</dbReference>
<dbReference type="Pfam" id="PF00482">
    <property type="entry name" value="T2SSF"/>
    <property type="match status" value="1"/>
</dbReference>
<organism evidence="8 9">
    <name type="scientific">Schaalia georgiae F0490</name>
    <dbReference type="NCBI Taxonomy" id="1125717"/>
    <lineage>
        <taxon>Bacteria</taxon>
        <taxon>Bacillati</taxon>
        <taxon>Actinomycetota</taxon>
        <taxon>Actinomycetes</taxon>
        <taxon>Actinomycetales</taxon>
        <taxon>Actinomycetaceae</taxon>
        <taxon>Schaalia</taxon>
    </lineage>
</organism>
<name>J0NVZ9_9ACTO</name>
<keyword evidence="3 6" id="KW-0812">Transmembrane</keyword>
<evidence type="ECO:0000256" key="5">
    <source>
        <dbReference type="ARBA" id="ARBA00023136"/>
    </source>
</evidence>
<evidence type="ECO:0000256" key="6">
    <source>
        <dbReference type="SAM" id="Phobius"/>
    </source>
</evidence>
<dbReference type="OrthoDB" id="3217742at2"/>
<keyword evidence="5 6" id="KW-0472">Membrane</keyword>
<evidence type="ECO:0000256" key="4">
    <source>
        <dbReference type="ARBA" id="ARBA00022989"/>
    </source>
</evidence>
<evidence type="ECO:0000259" key="7">
    <source>
        <dbReference type="Pfam" id="PF00482"/>
    </source>
</evidence>
<feature type="transmembrane region" description="Helical" evidence="6">
    <location>
        <begin position="79"/>
        <end position="97"/>
    </location>
</feature>
<feature type="transmembrane region" description="Helical" evidence="6">
    <location>
        <begin position="12"/>
        <end position="34"/>
    </location>
</feature>
<dbReference type="RefSeq" id="WP_005867388.1">
    <property type="nucleotide sequence ID" value="NZ_AKFS01000019.1"/>
</dbReference>
<gene>
    <name evidence="8" type="ORF">HMPREF1317_2068</name>
</gene>
<protein>
    <recommendedName>
        <fullName evidence="7">Type II secretion system protein GspF domain-containing protein</fullName>
    </recommendedName>
</protein>
<dbReference type="EMBL" id="AKFS01000019">
    <property type="protein sequence ID" value="EJF51614.1"/>
    <property type="molecule type" value="Genomic_DNA"/>
</dbReference>
<keyword evidence="4 6" id="KW-1133">Transmembrane helix</keyword>
<dbReference type="PATRIC" id="fig|1125717.3.peg.131"/>